<name>A0AAX6GT82_IRIPA</name>
<dbReference type="Proteomes" id="UP001140949">
    <property type="component" value="Unassembled WGS sequence"/>
</dbReference>
<comment type="caution">
    <text evidence="2">The sequence shown here is derived from an EMBL/GenBank/DDBJ whole genome shotgun (WGS) entry which is preliminary data.</text>
</comment>
<evidence type="ECO:0000313" key="3">
    <source>
        <dbReference type="Proteomes" id="UP001140949"/>
    </source>
</evidence>
<keyword evidence="3" id="KW-1185">Reference proteome</keyword>
<sequence>MTATGHSGHCVSSGVSGEHPSAWRSAPIANEVVSSVPSASGPSPEQRHRASPLFSEPRRSSWPPSISLTDFFTSTLVNVAILDSMEMSIYQQRTACKLAVASLSVGYGVLADQT</sequence>
<reference evidence="2" key="2">
    <citation type="submission" date="2023-04" db="EMBL/GenBank/DDBJ databases">
        <authorList>
            <person name="Bruccoleri R.E."/>
            <person name="Oakeley E.J."/>
            <person name="Faust A.-M."/>
            <person name="Dessus-Babus S."/>
            <person name="Altorfer M."/>
            <person name="Burckhardt D."/>
            <person name="Oertli M."/>
            <person name="Naumann U."/>
            <person name="Petersen F."/>
            <person name="Wong J."/>
        </authorList>
    </citation>
    <scope>NUCLEOTIDE SEQUENCE</scope>
    <source>
        <strain evidence="2">GSM-AAB239-AS_SAM_17_03QT</strain>
        <tissue evidence="2">Leaf</tissue>
    </source>
</reference>
<proteinExistence type="predicted"/>
<accession>A0AAX6GT82</accession>
<evidence type="ECO:0000313" key="2">
    <source>
        <dbReference type="EMBL" id="KAJ6831535.1"/>
    </source>
</evidence>
<protein>
    <submittedName>
        <fullName evidence="2">Uncharacterized protein</fullName>
    </submittedName>
</protein>
<feature type="region of interest" description="Disordered" evidence="1">
    <location>
        <begin position="1"/>
        <end position="64"/>
    </location>
</feature>
<gene>
    <name evidence="2" type="ORF">M6B38_348805</name>
</gene>
<reference evidence="2" key="1">
    <citation type="journal article" date="2023" name="GigaByte">
        <title>Genome assembly of the bearded iris, Iris pallida Lam.</title>
        <authorList>
            <person name="Bruccoleri R.E."/>
            <person name="Oakeley E.J."/>
            <person name="Faust A.M.E."/>
            <person name="Altorfer M."/>
            <person name="Dessus-Babus S."/>
            <person name="Burckhardt D."/>
            <person name="Oertli M."/>
            <person name="Naumann U."/>
            <person name="Petersen F."/>
            <person name="Wong J."/>
        </authorList>
    </citation>
    <scope>NUCLEOTIDE SEQUENCE</scope>
    <source>
        <strain evidence="2">GSM-AAB239-AS_SAM_17_03QT</strain>
    </source>
</reference>
<dbReference type="EMBL" id="JANAVB010016670">
    <property type="protein sequence ID" value="KAJ6831535.1"/>
    <property type="molecule type" value="Genomic_DNA"/>
</dbReference>
<feature type="compositionally biased region" description="Low complexity" evidence="1">
    <location>
        <begin position="32"/>
        <end position="44"/>
    </location>
</feature>
<feature type="compositionally biased region" description="Low complexity" evidence="1">
    <location>
        <begin position="1"/>
        <end position="17"/>
    </location>
</feature>
<evidence type="ECO:0000256" key="1">
    <source>
        <dbReference type="SAM" id="MobiDB-lite"/>
    </source>
</evidence>
<dbReference type="AlphaFoldDB" id="A0AAX6GT82"/>
<organism evidence="2 3">
    <name type="scientific">Iris pallida</name>
    <name type="common">Sweet iris</name>
    <dbReference type="NCBI Taxonomy" id="29817"/>
    <lineage>
        <taxon>Eukaryota</taxon>
        <taxon>Viridiplantae</taxon>
        <taxon>Streptophyta</taxon>
        <taxon>Embryophyta</taxon>
        <taxon>Tracheophyta</taxon>
        <taxon>Spermatophyta</taxon>
        <taxon>Magnoliopsida</taxon>
        <taxon>Liliopsida</taxon>
        <taxon>Asparagales</taxon>
        <taxon>Iridaceae</taxon>
        <taxon>Iridoideae</taxon>
        <taxon>Irideae</taxon>
        <taxon>Iris</taxon>
    </lineage>
</organism>